<dbReference type="Proteomes" id="UP001075354">
    <property type="component" value="Chromosome 13"/>
</dbReference>
<feature type="chain" id="PRO_5043552287" evidence="2">
    <location>
        <begin position="16"/>
        <end position="330"/>
    </location>
</feature>
<feature type="signal peptide" evidence="2">
    <location>
        <begin position="1"/>
        <end position="15"/>
    </location>
</feature>
<feature type="region of interest" description="Disordered" evidence="1">
    <location>
        <begin position="55"/>
        <end position="147"/>
    </location>
</feature>
<feature type="region of interest" description="Disordered" evidence="1">
    <location>
        <begin position="229"/>
        <end position="293"/>
    </location>
</feature>
<accession>A0AAV7X6Y6</accession>
<keyword evidence="2" id="KW-0732">Signal</keyword>
<dbReference type="PRINTS" id="PR01217">
    <property type="entry name" value="PRICHEXTENSN"/>
</dbReference>
<evidence type="ECO:0000313" key="4">
    <source>
        <dbReference type="Proteomes" id="UP001075354"/>
    </source>
</evidence>
<keyword evidence="4" id="KW-1185">Reference proteome</keyword>
<dbReference type="AlphaFoldDB" id="A0AAV7X6Y6"/>
<name>A0AAV7X6Y6_9NEOP</name>
<evidence type="ECO:0000256" key="2">
    <source>
        <dbReference type="SAM" id="SignalP"/>
    </source>
</evidence>
<feature type="compositionally biased region" description="Pro residues" evidence="1">
    <location>
        <begin position="89"/>
        <end position="144"/>
    </location>
</feature>
<feature type="compositionally biased region" description="Basic and acidic residues" evidence="1">
    <location>
        <begin position="243"/>
        <end position="260"/>
    </location>
</feature>
<proteinExistence type="predicted"/>
<reference evidence="3" key="1">
    <citation type="submission" date="2022-12" db="EMBL/GenBank/DDBJ databases">
        <title>Chromosome-level genome assembly of the bean flower thrips Megalurothrips usitatus.</title>
        <authorList>
            <person name="Ma L."/>
            <person name="Liu Q."/>
            <person name="Li H."/>
            <person name="Cai W."/>
        </authorList>
    </citation>
    <scope>NUCLEOTIDE SEQUENCE</scope>
    <source>
        <strain evidence="3">Cailab_2022a</strain>
    </source>
</reference>
<protein>
    <submittedName>
        <fullName evidence="3">Uncharacterized protein</fullName>
    </submittedName>
</protein>
<sequence>MLLLLLPLLWSAARADGSAAKDTYLEAFMESHGPAGPAASAAQGMLSRCLATRRETPPGASAQPGPYPTASPQPQYGPPSPQPQYGAPSPQPQYGPPSPQPQYGPPSPQPQYGPPSPQPQYGPPSPQPQYGPPTPQPQYGPPTPYGAATVTTTTATVPFFDGLGAGLWSLLSQIPLPDFQTALKILLKVVLIKGVIKMVSLLLVMLFIPKLEDILTMVNSLMEVEMDMGMPGLGAPSKPSKPSKPDKPGHHHDGDGHGQDDAADDDEDAAGEDAVMEADEDSEAMEGARGGARGRALNALATRVEEAVSRTAARAAARAACSPSWPSWPR</sequence>
<gene>
    <name evidence="3" type="ORF">ONE63_003071</name>
</gene>
<organism evidence="3 4">
    <name type="scientific">Megalurothrips usitatus</name>
    <name type="common">bean blossom thrips</name>
    <dbReference type="NCBI Taxonomy" id="439358"/>
    <lineage>
        <taxon>Eukaryota</taxon>
        <taxon>Metazoa</taxon>
        <taxon>Ecdysozoa</taxon>
        <taxon>Arthropoda</taxon>
        <taxon>Hexapoda</taxon>
        <taxon>Insecta</taxon>
        <taxon>Pterygota</taxon>
        <taxon>Neoptera</taxon>
        <taxon>Paraneoptera</taxon>
        <taxon>Thysanoptera</taxon>
        <taxon>Terebrantia</taxon>
        <taxon>Thripoidea</taxon>
        <taxon>Thripidae</taxon>
        <taxon>Megalurothrips</taxon>
    </lineage>
</organism>
<comment type="caution">
    <text evidence="3">The sequence shown here is derived from an EMBL/GenBank/DDBJ whole genome shotgun (WGS) entry which is preliminary data.</text>
</comment>
<evidence type="ECO:0000313" key="3">
    <source>
        <dbReference type="EMBL" id="KAJ1521396.1"/>
    </source>
</evidence>
<feature type="compositionally biased region" description="Pro residues" evidence="1">
    <location>
        <begin position="65"/>
        <end position="82"/>
    </location>
</feature>
<evidence type="ECO:0000256" key="1">
    <source>
        <dbReference type="SAM" id="MobiDB-lite"/>
    </source>
</evidence>
<feature type="compositionally biased region" description="Acidic residues" evidence="1">
    <location>
        <begin position="261"/>
        <end position="284"/>
    </location>
</feature>
<dbReference type="EMBL" id="JAPTSV010000013">
    <property type="protein sequence ID" value="KAJ1521396.1"/>
    <property type="molecule type" value="Genomic_DNA"/>
</dbReference>